<evidence type="ECO:0000256" key="3">
    <source>
        <dbReference type="ARBA" id="ARBA00022908"/>
    </source>
</evidence>
<keyword evidence="10" id="KW-1185">Reference proteome</keyword>
<dbReference type="InterPro" id="IPR002104">
    <property type="entry name" value="Integrase_catalytic"/>
</dbReference>
<dbReference type="GO" id="GO:0006310">
    <property type="term" value="P:DNA recombination"/>
    <property type="evidence" value="ECO:0007669"/>
    <property type="project" value="UniProtKB-KW"/>
</dbReference>
<evidence type="ECO:0000256" key="4">
    <source>
        <dbReference type="ARBA" id="ARBA00023125"/>
    </source>
</evidence>
<evidence type="ECO:0000256" key="5">
    <source>
        <dbReference type="ARBA" id="ARBA00023172"/>
    </source>
</evidence>
<accession>A0AAE3DIP6</accession>
<feature type="domain" description="Tyr recombinase" evidence="7">
    <location>
        <begin position="184"/>
        <end position="373"/>
    </location>
</feature>
<dbReference type="Gene3D" id="1.10.150.130">
    <property type="match status" value="1"/>
</dbReference>
<dbReference type="InterPro" id="IPR004107">
    <property type="entry name" value="Integrase_SAM-like_N"/>
</dbReference>
<dbReference type="InterPro" id="IPR050090">
    <property type="entry name" value="Tyrosine_recombinase_XerCD"/>
</dbReference>
<evidence type="ECO:0000256" key="1">
    <source>
        <dbReference type="ARBA" id="ARBA00003283"/>
    </source>
</evidence>
<dbReference type="PROSITE" id="PS51898">
    <property type="entry name" value="TYR_RECOMBINASE"/>
    <property type="match status" value="1"/>
</dbReference>
<sequence length="391" mass="45227">MAKRRPAGDGMVRRREDGRWEGRIVIGHRENGEPLFRHVYAKTQKALLDKLHQNIECYRDVELTEDSWMTLGQWLDRWLTEYKAGTVRPGTLEGYHRYIEYYIKPQLGDKQISLLSQQDIQRMYRRLKTEGRIREHPEMGHQLSDSMVRHIHSTLHAALKDAVQAHVISRNPTEGTTAPKPNYKPKRILTGEELDAFRAVVEQDEVWWDFFQTELMTGLRRGEICGLQWSDFDEESGMLKVCRTLHGQRKGEYTVGETKTETGTRTIVLPPSTAELLRKRKETAVSEWIFPNIYEPEKPMHPDYAYHRLKTLLKQAELPLIRFHDLRHTFATHALAGGVDAKTLSGILGHTNASFTLDTYTHVTTDMQRNASTIVGSFMDEIMLEGDDTNR</sequence>
<dbReference type="EMBL" id="JAJEQC010000006">
    <property type="protein sequence ID" value="MCC2136847.1"/>
    <property type="molecule type" value="Genomic_DNA"/>
</dbReference>
<dbReference type="AlphaFoldDB" id="A0AAE3DIP6"/>
<dbReference type="PROSITE" id="PS51900">
    <property type="entry name" value="CB"/>
    <property type="match status" value="1"/>
</dbReference>
<name>A0AAE3DIP6_9FIRM</name>
<dbReference type="GO" id="GO:0003677">
    <property type="term" value="F:DNA binding"/>
    <property type="evidence" value="ECO:0007669"/>
    <property type="project" value="UniProtKB-UniRule"/>
</dbReference>
<dbReference type="CDD" id="cd01189">
    <property type="entry name" value="INT_ICEBs1_C_like"/>
    <property type="match status" value="1"/>
</dbReference>
<evidence type="ECO:0000256" key="2">
    <source>
        <dbReference type="ARBA" id="ARBA00008857"/>
    </source>
</evidence>
<protein>
    <submittedName>
        <fullName evidence="9">Site-specific integrase</fullName>
    </submittedName>
</protein>
<dbReference type="RefSeq" id="WP_308449208.1">
    <property type="nucleotide sequence ID" value="NZ_JAJEQC010000006.1"/>
</dbReference>
<reference evidence="9" key="1">
    <citation type="submission" date="2021-10" db="EMBL/GenBank/DDBJ databases">
        <title>Anaerobic single-cell dispensing facilitates the cultivation of human gut bacteria.</title>
        <authorList>
            <person name="Afrizal A."/>
        </authorList>
    </citation>
    <scope>NUCLEOTIDE SEQUENCE</scope>
    <source>
        <strain evidence="9">CLA-AA-H250</strain>
    </source>
</reference>
<dbReference type="PANTHER" id="PTHR30349:SF91">
    <property type="entry name" value="INTA PROTEIN"/>
    <property type="match status" value="1"/>
</dbReference>
<proteinExistence type="inferred from homology"/>
<dbReference type="Pfam" id="PF00589">
    <property type="entry name" value="Phage_integrase"/>
    <property type="match status" value="1"/>
</dbReference>
<keyword evidence="5" id="KW-0233">DNA recombination</keyword>
<dbReference type="InterPro" id="IPR044068">
    <property type="entry name" value="CB"/>
</dbReference>
<comment type="similarity">
    <text evidence="2">Belongs to the 'phage' integrase family.</text>
</comment>
<evidence type="ECO:0000259" key="7">
    <source>
        <dbReference type="PROSITE" id="PS51898"/>
    </source>
</evidence>
<dbReference type="Gene3D" id="1.10.443.10">
    <property type="entry name" value="Intergrase catalytic core"/>
    <property type="match status" value="1"/>
</dbReference>
<dbReference type="Proteomes" id="UP001199424">
    <property type="component" value="Unassembled WGS sequence"/>
</dbReference>
<dbReference type="PANTHER" id="PTHR30349">
    <property type="entry name" value="PHAGE INTEGRASE-RELATED"/>
    <property type="match status" value="1"/>
</dbReference>
<gene>
    <name evidence="9" type="ORF">LKD31_07430</name>
</gene>
<evidence type="ECO:0000313" key="9">
    <source>
        <dbReference type="EMBL" id="MCC2136847.1"/>
    </source>
</evidence>
<dbReference type="GO" id="GO:0015074">
    <property type="term" value="P:DNA integration"/>
    <property type="evidence" value="ECO:0007669"/>
    <property type="project" value="UniProtKB-KW"/>
</dbReference>
<evidence type="ECO:0000313" key="10">
    <source>
        <dbReference type="Proteomes" id="UP001199424"/>
    </source>
</evidence>
<evidence type="ECO:0000259" key="8">
    <source>
        <dbReference type="PROSITE" id="PS51900"/>
    </source>
</evidence>
<dbReference type="InterPro" id="IPR011010">
    <property type="entry name" value="DNA_brk_join_enz"/>
</dbReference>
<keyword evidence="3" id="KW-0229">DNA integration</keyword>
<feature type="domain" description="Core-binding (CB)" evidence="8">
    <location>
        <begin position="69"/>
        <end position="163"/>
    </location>
</feature>
<keyword evidence="4 6" id="KW-0238">DNA-binding</keyword>
<comment type="caution">
    <text evidence="9">The sequence shown here is derived from an EMBL/GenBank/DDBJ whole genome shotgun (WGS) entry which is preliminary data.</text>
</comment>
<organism evidence="9 10">
    <name type="scientific">Hominenteromicrobium mulieris</name>
    <dbReference type="NCBI Taxonomy" id="2885357"/>
    <lineage>
        <taxon>Bacteria</taxon>
        <taxon>Bacillati</taxon>
        <taxon>Bacillota</taxon>
        <taxon>Clostridia</taxon>
        <taxon>Eubacteriales</taxon>
        <taxon>Oscillospiraceae</taxon>
        <taxon>Hominenteromicrobium</taxon>
    </lineage>
</organism>
<comment type="function">
    <text evidence="1">Site-specific tyrosine recombinase, which acts by catalyzing the cutting and rejoining of the recombining DNA molecules.</text>
</comment>
<evidence type="ECO:0000256" key="6">
    <source>
        <dbReference type="PROSITE-ProRule" id="PRU01248"/>
    </source>
</evidence>
<dbReference type="SUPFAM" id="SSF56349">
    <property type="entry name" value="DNA breaking-rejoining enzymes"/>
    <property type="match status" value="1"/>
</dbReference>
<dbReference type="Pfam" id="PF14659">
    <property type="entry name" value="Phage_int_SAM_3"/>
    <property type="match status" value="1"/>
</dbReference>
<dbReference type="InterPro" id="IPR010998">
    <property type="entry name" value="Integrase_recombinase_N"/>
</dbReference>
<dbReference type="InterPro" id="IPR013762">
    <property type="entry name" value="Integrase-like_cat_sf"/>
</dbReference>